<dbReference type="RefSeq" id="WP_193718047.1">
    <property type="nucleotide sequence ID" value="NZ_BMPF01000001.1"/>
</dbReference>
<dbReference type="Proteomes" id="UP000628840">
    <property type="component" value="Unassembled WGS sequence"/>
</dbReference>
<comment type="caution">
    <text evidence="1">The sequence shown here is derived from an EMBL/GenBank/DDBJ whole genome shotgun (WGS) entry which is preliminary data.</text>
</comment>
<dbReference type="AlphaFoldDB" id="A0A830F110"/>
<accession>A0A830F110</accession>
<reference evidence="1 2" key="1">
    <citation type="journal article" date="2019" name="Int. J. Syst. Evol. Microbiol.">
        <title>The Global Catalogue of Microorganisms (GCM) 10K type strain sequencing project: providing services to taxonomists for standard genome sequencing and annotation.</title>
        <authorList>
            <consortium name="The Broad Institute Genomics Platform"/>
            <consortium name="The Broad Institute Genome Sequencing Center for Infectious Disease"/>
            <person name="Wu L."/>
            <person name="Ma J."/>
        </authorList>
    </citation>
    <scope>NUCLEOTIDE SEQUENCE [LARGE SCALE GENOMIC DNA]</scope>
    <source>
        <strain evidence="1 2">JCM 19585</strain>
    </source>
</reference>
<evidence type="ECO:0000313" key="2">
    <source>
        <dbReference type="Proteomes" id="UP000628840"/>
    </source>
</evidence>
<protein>
    <submittedName>
        <fullName evidence="1">Uncharacterized protein</fullName>
    </submittedName>
</protein>
<gene>
    <name evidence="1" type="ORF">GCM10009037_10670</name>
</gene>
<proteinExistence type="predicted"/>
<dbReference type="OrthoDB" id="375022at2157"/>
<sequence>MTDDGPEPRDRWLRINSKDREAIKKVKSEHFNGEVPLGFAARYACEQLAEDDSEGDSGGVHL</sequence>
<evidence type="ECO:0000313" key="1">
    <source>
        <dbReference type="EMBL" id="GGL28857.1"/>
    </source>
</evidence>
<name>A0A830F110_9EURY</name>
<organism evidence="1 2">
    <name type="scientific">Halarchaeum grantii</name>
    <dbReference type="NCBI Taxonomy" id="1193105"/>
    <lineage>
        <taxon>Archaea</taxon>
        <taxon>Methanobacteriati</taxon>
        <taxon>Methanobacteriota</taxon>
        <taxon>Stenosarchaea group</taxon>
        <taxon>Halobacteria</taxon>
        <taxon>Halobacteriales</taxon>
        <taxon>Halobacteriaceae</taxon>
    </lineage>
</organism>
<dbReference type="EMBL" id="BMPF01000001">
    <property type="protein sequence ID" value="GGL28857.1"/>
    <property type="molecule type" value="Genomic_DNA"/>
</dbReference>
<keyword evidence="2" id="KW-1185">Reference proteome</keyword>